<dbReference type="GO" id="GO:0005737">
    <property type="term" value="C:cytoplasm"/>
    <property type="evidence" value="ECO:0007669"/>
    <property type="project" value="UniProtKB-SubCell"/>
</dbReference>
<accession>A0A7C9PFG2</accession>
<dbReference type="PROSITE" id="PS51898">
    <property type="entry name" value="TYR_RECOMBINASE"/>
    <property type="match status" value="1"/>
</dbReference>
<dbReference type="InterPro" id="IPR010998">
    <property type="entry name" value="Integrase_recombinase_N"/>
</dbReference>
<keyword evidence="10" id="KW-1133">Transmembrane helix</keyword>
<dbReference type="InterPro" id="IPR044068">
    <property type="entry name" value="CB"/>
</dbReference>
<feature type="domain" description="Tyr recombinase" evidence="11">
    <location>
        <begin position="190"/>
        <end position="392"/>
    </location>
</feature>
<dbReference type="PANTHER" id="PTHR30349">
    <property type="entry name" value="PHAGE INTEGRASE-RELATED"/>
    <property type="match status" value="1"/>
</dbReference>
<keyword evidence="14" id="KW-1185">Reference proteome</keyword>
<keyword evidence="2" id="KW-0963">Cytoplasm</keyword>
<dbReference type="Proteomes" id="UP000484255">
    <property type="component" value="Unassembled WGS sequence"/>
</dbReference>
<evidence type="ECO:0000313" key="14">
    <source>
        <dbReference type="Proteomes" id="UP000484255"/>
    </source>
</evidence>
<organism evidence="13 14">
    <name type="scientific">Ideonella livida</name>
    <dbReference type="NCBI Taxonomy" id="2707176"/>
    <lineage>
        <taxon>Bacteria</taxon>
        <taxon>Pseudomonadati</taxon>
        <taxon>Pseudomonadota</taxon>
        <taxon>Betaproteobacteria</taxon>
        <taxon>Burkholderiales</taxon>
        <taxon>Sphaerotilaceae</taxon>
        <taxon>Ideonella</taxon>
    </lineage>
</organism>
<keyword evidence="10" id="KW-0472">Membrane</keyword>
<dbReference type="AlphaFoldDB" id="A0A7C9PFG2"/>
<evidence type="ECO:0000256" key="6">
    <source>
        <dbReference type="ARBA" id="ARBA00023125"/>
    </source>
</evidence>
<evidence type="ECO:0000256" key="10">
    <source>
        <dbReference type="SAM" id="Phobius"/>
    </source>
</evidence>
<dbReference type="Gene3D" id="1.10.443.10">
    <property type="entry name" value="Intergrase catalytic core"/>
    <property type="match status" value="1"/>
</dbReference>
<proteinExistence type="predicted"/>
<evidence type="ECO:0000256" key="7">
    <source>
        <dbReference type="ARBA" id="ARBA00023172"/>
    </source>
</evidence>
<dbReference type="GO" id="GO:0015074">
    <property type="term" value="P:DNA integration"/>
    <property type="evidence" value="ECO:0007669"/>
    <property type="project" value="UniProtKB-KW"/>
</dbReference>
<dbReference type="GO" id="GO:0006310">
    <property type="term" value="P:DNA recombination"/>
    <property type="evidence" value="ECO:0007669"/>
    <property type="project" value="UniProtKB-KW"/>
</dbReference>
<dbReference type="GO" id="GO:0051301">
    <property type="term" value="P:cell division"/>
    <property type="evidence" value="ECO:0007669"/>
    <property type="project" value="UniProtKB-KW"/>
</dbReference>
<gene>
    <name evidence="13" type="ORF">G3A44_05205</name>
</gene>
<dbReference type="InterPro" id="IPR011010">
    <property type="entry name" value="DNA_brk_join_enz"/>
</dbReference>
<dbReference type="SUPFAM" id="SSF56349">
    <property type="entry name" value="DNA breaking-rejoining enzymes"/>
    <property type="match status" value="1"/>
</dbReference>
<evidence type="ECO:0000313" key="13">
    <source>
        <dbReference type="EMBL" id="NDY90596.1"/>
    </source>
</evidence>
<comment type="caution">
    <text evidence="13">The sequence shown here is derived from an EMBL/GenBank/DDBJ whole genome shotgun (WGS) entry which is preliminary data.</text>
</comment>
<keyword evidence="6 9" id="KW-0238">DNA-binding</keyword>
<dbReference type="GO" id="GO:0003677">
    <property type="term" value="F:DNA binding"/>
    <property type="evidence" value="ECO:0007669"/>
    <property type="project" value="UniProtKB-UniRule"/>
</dbReference>
<feature type="transmembrane region" description="Helical" evidence="10">
    <location>
        <begin position="127"/>
        <end position="146"/>
    </location>
</feature>
<evidence type="ECO:0000259" key="11">
    <source>
        <dbReference type="PROSITE" id="PS51898"/>
    </source>
</evidence>
<dbReference type="InterPro" id="IPR002104">
    <property type="entry name" value="Integrase_catalytic"/>
</dbReference>
<dbReference type="InterPro" id="IPR050090">
    <property type="entry name" value="Tyrosine_recombinase_XerCD"/>
</dbReference>
<keyword evidence="10" id="KW-0812">Transmembrane</keyword>
<keyword evidence="8" id="KW-0131">Cell cycle</keyword>
<evidence type="ECO:0000256" key="3">
    <source>
        <dbReference type="ARBA" id="ARBA00022618"/>
    </source>
</evidence>
<sequence>MALPPTLEDLARALDLLDQTPGTNRAPEGPRWLHAERDVDAVRTWLAEHAGSPHTLRSYRKEAERLMCWAWHQRAKPLSSLDRADLLAYERFLADPPADWCDPRQPRRGGGRRLLAGPLSPASLRHAMGVLAGLFAYLSAGGYLAVNPLAMRRARRGGPQGRDQLVDRYLEPQTWHWLMRWVDGRLALPVEAAPVDPIQAKPDAAQARREQVRLERARWTLRFLQGTGLRAAEAAAAQAGHLSRRRGRWWLRVLGKGGLQGEVPVSASLMADLARYRQGHGLSALPAPQETTPLILPLSGKPRALTPTAVYLIVKGLCTEAAEALAPQDPAGAHRLQRASTHWLRHTAATFQADAGTDLRFIQRNLRHASLETTALYLHVDDDTRHDATTGDDPTGA</sequence>
<dbReference type="InterPro" id="IPR013762">
    <property type="entry name" value="Integrase-like_cat_sf"/>
</dbReference>
<evidence type="ECO:0000256" key="2">
    <source>
        <dbReference type="ARBA" id="ARBA00022490"/>
    </source>
</evidence>
<dbReference type="Gene3D" id="1.10.150.130">
    <property type="match status" value="1"/>
</dbReference>
<keyword evidence="5" id="KW-0229">DNA integration</keyword>
<dbReference type="EMBL" id="JAAGOH010000004">
    <property type="protein sequence ID" value="NDY90596.1"/>
    <property type="molecule type" value="Genomic_DNA"/>
</dbReference>
<comment type="subcellular location">
    <subcellularLocation>
        <location evidence="1">Cytoplasm</location>
    </subcellularLocation>
</comment>
<keyword evidence="7" id="KW-0233">DNA recombination</keyword>
<feature type="domain" description="Core-binding (CB)" evidence="12">
    <location>
        <begin position="36"/>
        <end position="139"/>
    </location>
</feature>
<dbReference type="GO" id="GO:0007059">
    <property type="term" value="P:chromosome segregation"/>
    <property type="evidence" value="ECO:0007669"/>
    <property type="project" value="UniProtKB-KW"/>
</dbReference>
<keyword evidence="3" id="KW-0132">Cell division</keyword>
<dbReference type="PROSITE" id="PS51900">
    <property type="entry name" value="CB"/>
    <property type="match status" value="1"/>
</dbReference>
<evidence type="ECO:0000256" key="5">
    <source>
        <dbReference type="ARBA" id="ARBA00022908"/>
    </source>
</evidence>
<name>A0A7C9PFG2_9BURK</name>
<evidence type="ECO:0000256" key="8">
    <source>
        <dbReference type="ARBA" id="ARBA00023306"/>
    </source>
</evidence>
<dbReference type="RefSeq" id="WP_163456449.1">
    <property type="nucleotide sequence ID" value="NZ_JAAGOH010000004.1"/>
</dbReference>
<keyword evidence="4" id="KW-0159">Chromosome partition</keyword>
<protein>
    <submittedName>
        <fullName evidence="13">Tyrosine-type recombinase/integrase</fullName>
    </submittedName>
</protein>
<dbReference type="Pfam" id="PF00589">
    <property type="entry name" value="Phage_integrase"/>
    <property type="match status" value="1"/>
</dbReference>
<dbReference type="PANTHER" id="PTHR30349:SF77">
    <property type="entry name" value="TYROSINE RECOMBINASE XERC"/>
    <property type="match status" value="1"/>
</dbReference>
<evidence type="ECO:0000256" key="1">
    <source>
        <dbReference type="ARBA" id="ARBA00004496"/>
    </source>
</evidence>
<evidence type="ECO:0000256" key="4">
    <source>
        <dbReference type="ARBA" id="ARBA00022829"/>
    </source>
</evidence>
<reference evidence="13 14" key="1">
    <citation type="submission" date="2020-02" db="EMBL/GenBank/DDBJ databases">
        <title>Ideonella bacterium strain TBM-1.</title>
        <authorList>
            <person name="Chen W.-M."/>
        </authorList>
    </citation>
    <scope>NUCLEOTIDE SEQUENCE [LARGE SCALE GENOMIC DNA]</scope>
    <source>
        <strain evidence="13 14">TBM-1</strain>
    </source>
</reference>
<evidence type="ECO:0000256" key="9">
    <source>
        <dbReference type="PROSITE-ProRule" id="PRU01248"/>
    </source>
</evidence>
<evidence type="ECO:0000259" key="12">
    <source>
        <dbReference type="PROSITE" id="PS51900"/>
    </source>
</evidence>